<dbReference type="AlphaFoldDB" id="A0A1L9R4W4"/>
<dbReference type="InterPro" id="IPR036291">
    <property type="entry name" value="NAD(P)-bd_dom_sf"/>
</dbReference>
<evidence type="ECO:0000256" key="2">
    <source>
        <dbReference type="ARBA" id="ARBA00022857"/>
    </source>
</evidence>
<evidence type="ECO:0000256" key="1">
    <source>
        <dbReference type="ARBA" id="ARBA00006484"/>
    </source>
</evidence>
<dbReference type="PANTHER" id="PTHR24321">
    <property type="entry name" value="DEHYDROGENASES, SHORT CHAIN"/>
    <property type="match status" value="1"/>
</dbReference>
<dbReference type="EMBL" id="KV878218">
    <property type="protein sequence ID" value="OJJ29959.1"/>
    <property type="molecule type" value="Genomic_DNA"/>
</dbReference>
<dbReference type="PRINTS" id="PR00081">
    <property type="entry name" value="GDHRDH"/>
</dbReference>
<dbReference type="PANTHER" id="PTHR24321:SF8">
    <property type="entry name" value="ESTRADIOL 17-BETA-DEHYDROGENASE 8-RELATED"/>
    <property type="match status" value="1"/>
</dbReference>
<dbReference type="InterPro" id="IPR002347">
    <property type="entry name" value="SDR_fam"/>
</dbReference>
<comment type="similarity">
    <text evidence="1">Belongs to the short-chain dehydrogenases/reductases (SDR) family.</text>
</comment>
<organism evidence="4 5">
    <name type="scientific">Aspergillus wentii DTO 134E9</name>
    <dbReference type="NCBI Taxonomy" id="1073089"/>
    <lineage>
        <taxon>Eukaryota</taxon>
        <taxon>Fungi</taxon>
        <taxon>Dikarya</taxon>
        <taxon>Ascomycota</taxon>
        <taxon>Pezizomycotina</taxon>
        <taxon>Eurotiomycetes</taxon>
        <taxon>Eurotiomycetidae</taxon>
        <taxon>Eurotiales</taxon>
        <taxon>Aspergillaceae</taxon>
        <taxon>Aspergillus</taxon>
        <taxon>Aspergillus subgen. Cremei</taxon>
    </lineage>
</organism>
<dbReference type="VEuPathDB" id="FungiDB:ASPWEDRAFT_188360"/>
<dbReference type="Proteomes" id="UP000184383">
    <property type="component" value="Unassembled WGS sequence"/>
</dbReference>
<dbReference type="GO" id="GO:0016491">
    <property type="term" value="F:oxidoreductase activity"/>
    <property type="evidence" value="ECO:0007669"/>
    <property type="project" value="UniProtKB-KW"/>
</dbReference>
<dbReference type="OrthoDB" id="1669814at2759"/>
<keyword evidence="5" id="KW-1185">Reference proteome</keyword>
<evidence type="ECO:0000313" key="4">
    <source>
        <dbReference type="EMBL" id="OJJ29959.1"/>
    </source>
</evidence>
<dbReference type="RefSeq" id="XP_040683636.1">
    <property type="nucleotide sequence ID" value="XM_040832223.1"/>
</dbReference>
<dbReference type="SUPFAM" id="SSF51735">
    <property type="entry name" value="NAD(P)-binding Rossmann-fold domains"/>
    <property type="match status" value="1"/>
</dbReference>
<dbReference type="Pfam" id="PF13561">
    <property type="entry name" value="adh_short_C2"/>
    <property type="match status" value="1"/>
</dbReference>
<dbReference type="STRING" id="1073089.A0A1L9R4W4"/>
<evidence type="ECO:0000256" key="3">
    <source>
        <dbReference type="ARBA" id="ARBA00023002"/>
    </source>
</evidence>
<dbReference type="PRINTS" id="PR00080">
    <property type="entry name" value="SDRFAMILY"/>
</dbReference>
<proteinExistence type="inferred from homology"/>
<dbReference type="Gene3D" id="3.40.50.720">
    <property type="entry name" value="NAD(P)-binding Rossmann-like Domain"/>
    <property type="match status" value="1"/>
</dbReference>
<name>A0A1L9R4W4_ASPWE</name>
<keyword evidence="3" id="KW-0560">Oxidoreductase</keyword>
<protein>
    <recommendedName>
        <fullName evidence="6">Oxidoreductase</fullName>
    </recommendedName>
</protein>
<keyword evidence="2" id="KW-0521">NADP</keyword>
<sequence>MAFNKVYLIIGSASGMGLATAKSLLSQGARLAVCDISESNLDALVTSLPASQQTNILARAVDVVNASVIRDFLQSAKAHFGRLDGIANFAGTPGHELGTEGIWETSVAEYDYIMNVNVRGLFNVLNVACAPGFMEDGASIVHIGSIFSVQGFKNGAVFAASKHAAVGMIKSVAKEMGERLRVNCILPGVIDTPMHQANLDRVKDFTPTAPTPIPRSGTAQEIAEVAMFLLSEKSSFVTGVAWNVDGGAIA</sequence>
<dbReference type="FunFam" id="3.40.50.720:FF:000084">
    <property type="entry name" value="Short-chain dehydrogenase reductase"/>
    <property type="match status" value="1"/>
</dbReference>
<evidence type="ECO:0008006" key="6">
    <source>
        <dbReference type="Google" id="ProtNLM"/>
    </source>
</evidence>
<evidence type="ECO:0000313" key="5">
    <source>
        <dbReference type="Proteomes" id="UP000184383"/>
    </source>
</evidence>
<gene>
    <name evidence="4" type="ORF">ASPWEDRAFT_188360</name>
</gene>
<reference evidence="5" key="1">
    <citation type="journal article" date="2017" name="Genome Biol.">
        <title>Comparative genomics reveals high biological diversity and specific adaptations in the industrially and medically important fungal genus Aspergillus.</title>
        <authorList>
            <person name="de Vries R.P."/>
            <person name="Riley R."/>
            <person name="Wiebenga A."/>
            <person name="Aguilar-Osorio G."/>
            <person name="Amillis S."/>
            <person name="Uchima C.A."/>
            <person name="Anderluh G."/>
            <person name="Asadollahi M."/>
            <person name="Askin M."/>
            <person name="Barry K."/>
            <person name="Battaglia E."/>
            <person name="Bayram O."/>
            <person name="Benocci T."/>
            <person name="Braus-Stromeyer S.A."/>
            <person name="Caldana C."/>
            <person name="Canovas D."/>
            <person name="Cerqueira G.C."/>
            <person name="Chen F."/>
            <person name="Chen W."/>
            <person name="Choi C."/>
            <person name="Clum A."/>
            <person name="Dos Santos R.A."/>
            <person name="Damasio A.R."/>
            <person name="Diallinas G."/>
            <person name="Emri T."/>
            <person name="Fekete E."/>
            <person name="Flipphi M."/>
            <person name="Freyberg S."/>
            <person name="Gallo A."/>
            <person name="Gournas C."/>
            <person name="Habgood R."/>
            <person name="Hainaut M."/>
            <person name="Harispe M.L."/>
            <person name="Henrissat B."/>
            <person name="Hilden K.S."/>
            <person name="Hope R."/>
            <person name="Hossain A."/>
            <person name="Karabika E."/>
            <person name="Karaffa L."/>
            <person name="Karanyi Z."/>
            <person name="Krasevec N."/>
            <person name="Kuo A."/>
            <person name="Kusch H."/>
            <person name="LaButti K."/>
            <person name="Lagendijk E.L."/>
            <person name="Lapidus A."/>
            <person name="Levasseur A."/>
            <person name="Lindquist E."/>
            <person name="Lipzen A."/>
            <person name="Logrieco A.F."/>
            <person name="MacCabe A."/>
            <person name="Maekelae M.R."/>
            <person name="Malavazi I."/>
            <person name="Melin P."/>
            <person name="Meyer V."/>
            <person name="Mielnichuk N."/>
            <person name="Miskei M."/>
            <person name="Molnar A.P."/>
            <person name="Mule G."/>
            <person name="Ngan C.Y."/>
            <person name="Orejas M."/>
            <person name="Orosz E."/>
            <person name="Ouedraogo J.P."/>
            <person name="Overkamp K.M."/>
            <person name="Park H.-S."/>
            <person name="Perrone G."/>
            <person name="Piumi F."/>
            <person name="Punt P.J."/>
            <person name="Ram A.F."/>
            <person name="Ramon A."/>
            <person name="Rauscher S."/>
            <person name="Record E."/>
            <person name="Riano-Pachon D.M."/>
            <person name="Robert V."/>
            <person name="Roehrig J."/>
            <person name="Ruller R."/>
            <person name="Salamov A."/>
            <person name="Salih N.S."/>
            <person name="Samson R.A."/>
            <person name="Sandor E."/>
            <person name="Sanguinetti M."/>
            <person name="Schuetze T."/>
            <person name="Sepcic K."/>
            <person name="Shelest E."/>
            <person name="Sherlock G."/>
            <person name="Sophianopoulou V."/>
            <person name="Squina F.M."/>
            <person name="Sun H."/>
            <person name="Susca A."/>
            <person name="Todd R.B."/>
            <person name="Tsang A."/>
            <person name="Unkles S.E."/>
            <person name="van de Wiele N."/>
            <person name="van Rossen-Uffink D."/>
            <person name="Oliveira J.V."/>
            <person name="Vesth T.C."/>
            <person name="Visser J."/>
            <person name="Yu J.-H."/>
            <person name="Zhou M."/>
            <person name="Andersen M.R."/>
            <person name="Archer D.B."/>
            <person name="Baker S.E."/>
            <person name="Benoit I."/>
            <person name="Brakhage A.A."/>
            <person name="Braus G.H."/>
            <person name="Fischer R."/>
            <person name="Frisvad J.C."/>
            <person name="Goldman G.H."/>
            <person name="Houbraken J."/>
            <person name="Oakley B."/>
            <person name="Pocsi I."/>
            <person name="Scazzocchio C."/>
            <person name="Seiboth B."/>
            <person name="vanKuyk P.A."/>
            <person name="Wortman J."/>
            <person name="Dyer P.S."/>
            <person name="Grigoriev I.V."/>
        </authorList>
    </citation>
    <scope>NUCLEOTIDE SEQUENCE [LARGE SCALE GENOMIC DNA]</scope>
    <source>
        <strain evidence="5">DTO 134E9</strain>
    </source>
</reference>
<accession>A0A1L9R4W4</accession>
<dbReference type="CDD" id="cd05233">
    <property type="entry name" value="SDR_c"/>
    <property type="match status" value="1"/>
</dbReference>
<dbReference type="GeneID" id="63748071"/>